<dbReference type="GO" id="GO:0006869">
    <property type="term" value="P:lipid transport"/>
    <property type="evidence" value="ECO:0007669"/>
    <property type="project" value="InterPro"/>
</dbReference>
<name>A0AA39FCK5_MICHY</name>
<dbReference type="AlphaFoldDB" id="A0AA39FCK5"/>
<feature type="coiled-coil region" evidence="1">
    <location>
        <begin position="108"/>
        <end position="135"/>
    </location>
</feature>
<comment type="caution">
    <text evidence="3">The sequence shown here is derived from an EMBL/GenBank/DDBJ whole genome shotgun (WGS) entry which is preliminary data.</text>
</comment>
<dbReference type="Proteomes" id="UP001168972">
    <property type="component" value="Unassembled WGS sequence"/>
</dbReference>
<protein>
    <recommendedName>
        <fullName evidence="5">Apolipophorin-III</fullName>
    </recommendedName>
</protein>
<sequence length="197" mass="21256">MKGVCEIILLAAIIAITSGLPSGEPNAGESVEAAPAFADLIAQAQASINNLGKELQEKLNLPDQETVVNTIKTQSTNLVTNVQNYIKQVSEDVKAKSPELEQTWNGVKEKLTKVVDDINAQIPNAKEQASQLQAKLTNGLNVLVEESNKAAQTIGQNSEKIREDVAKFTKQAVDIAVQTTRNLDNQLRELAVTDAPK</sequence>
<accession>A0AA39FCK5</accession>
<gene>
    <name evidence="3" type="ORF">PV327_004387</name>
</gene>
<proteinExistence type="predicted"/>
<evidence type="ECO:0000313" key="4">
    <source>
        <dbReference type="Proteomes" id="UP001168972"/>
    </source>
</evidence>
<keyword evidence="4" id="KW-1185">Reference proteome</keyword>
<reference evidence="3" key="1">
    <citation type="journal article" date="2023" name="bioRxiv">
        <title>Scaffold-level genome assemblies of two parasitoid biocontrol wasps reveal the parthenogenesis mechanism and an associated novel virus.</title>
        <authorList>
            <person name="Inwood S."/>
            <person name="Skelly J."/>
            <person name="Guhlin J."/>
            <person name="Harrop T."/>
            <person name="Goldson S."/>
            <person name="Dearden P."/>
        </authorList>
    </citation>
    <scope>NUCLEOTIDE SEQUENCE</scope>
    <source>
        <strain evidence="3">Lincoln</strain>
        <tissue evidence="3">Whole body</tissue>
    </source>
</reference>
<dbReference type="SUPFAM" id="SSF47857">
    <property type="entry name" value="Apolipophorin-III"/>
    <property type="match status" value="1"/>
</dbReference>
<reference evidence="3" key="2">
    <citation type="submission" date="2023-03" db="EMBL/GenBank/DDBJ databases">
        <authorList>
            <person name="Inwood S.N."/>
            <person name="Skelly J.G."/>
            <person name="Guhlin J."/>
            <person name="Harrop T.W.R."/>
            <person name="Goldson S.G."/>
            <person name="Dearden P.K."/>
        </authorList>
    </citation>
    <scope>NUCLEOTIDE SEQUENCE</scope>
    <source>
        <strain evidence="3">Lincoln</strain>
        <tissue evidence="3">Whole body</tissue>
    </source>
</reference>
<dbReference type="EMBL" id="JAQQBR010001832">
    <property type="protein sequence ID" value="KAK0166921.1"/>
    <property type="molecule type" value="Genomic_DNA"/>
</dbReference>
<dbReference type="InterPro" id="IPR010009">
    <property type="entry name" value="ApoLp-III"/>
</dbReference>
<dbReference type="Gene3D" id="1.20.120.20">
    <property type="entry name" value="Apolipoprotein"/>
    <property type="match status" value="1"/>
</dbReference>
<evidence type="ECO:0000313" key="3">
    <source>
        <dbReference type="EMBL" id="KAK0166921.1"/>
    </source>
</evidence>
<dbReference type="CDD" id="cd13769">
    <property type="entry name" value="ApoLp-III_like"/>
    <property type="match status" value="1"/>
</dbReference>
<keyword evidence="2" id="KW-0732">Signal</keyword>
<dbReference type="GO" id="GO:0005576">
    <property type="term" value="C:extracellular region"/>
    <property type="evidence" value="ECO:0007669"/>
    <property type="project" value="InterPro"/>
</dbReference>
<evidence type="ECO:0000256" key="2">
    <source>
        <dbReference type="SAM" id="SignalP"/>
    </source>
</evidence>
<feature type="signal peptide" evidence="2">
    <location>
        <begin position="1"/>
        <end position="19"/>
    </location>
</feature>
<feature type="chain" id="PRO_5041380496" description="Apolipophorin-III" evidence="2">
    <location>
        <begin position="20"/>
        <end position="197"/>
    </location>
</feature>
<organism evidence="3 4">
    <name type="scientific">Microctonus hyperodae</name>
    <name type="common">Parasitoid wasp</name>
    <dbReference type="NCBI Taxonomy" id="165561"/>
    <lineage>
        <taxon>Eukaryota</taxon>
        <taxon>Metazoa</taxon>
        <taxon>Ecdysozoa</taxon>
        <taxon>Arthropoda</taxon>
        <taxon>Hexapoda</taxon>
        <taxon>Insecta</taxon>
        <taxon>Pterygota</taxon>
        <taxon>Neoptera</taxon>
        <taxon>Endopterygota</taxon>
        <taxon>Hymenoptera</taxon>
        <taxon>Apocrita</taxon>
        <taxon>Ichneumonoidea</taxon>
        <taxon>Braconidae</taxon>
        <taxon>Euphorinae</taxon>
        <taxon>Microctonus</taxon>
    </lineage>
</organism>
<keyword evidence="1" id="KW-0175">Coiled coil</keyword>
<evidence type="ECO:0008006" key="5">
    <source>
        <dbReference type="Google" id="ProtNLM"/>
    </source>
</evidence>
<evidence type="ECO:0000256" key="1">
    <source>
        <dbReference type="SAM" id="Coils"/>
    </source>
</evidence>
<dbReference type="GO" id="GO:0008289">
    <property type="term" value="F:lipid binding"/>
    <property type="evidence" value="ECO:0007669"/>
    <property type="project" value="InterPro"/>
</dbReference>
<dbReference type="Pfam" id="PF07464">
    <property type="entry name" value="ApoLp-III"/>
    <property type="match status" value="1"/>
</dbReference>